<evidence type="ECO:0000259" key="2">
    <source>
        <dbReference type="PROSITE" id="PS50234"/>
    </source>
</evidence>
<dbReference type="PANTHER" id="PTHR45737:SF6">
    <property type="entry name" value="VON WILLEBRAND FACTOR A DOMAIN-CONTAINING PROTEIN 5A"/>
    <property type="match status" value="1"/>
</dbReference>
<evidence type="ECO:0008006" key="6">
    <source>
        <dbReference type="Google" id="ProtNLM"/>
    </source>
</evidence>
<dbReference type="Pfam" id="PF08487">
    <property type="entry name" value="VIT"/>
    <property type="match status" value="1"/>
</dbReference>
<gene>
    <name evidence="4" type="ORF">PSON_ATCC_30995.1.T1430005</name>
</gene>
<reference evidence="4" key="1">
    <citation type="submission" date="2021-01" db="EMBL/GenBank/DDBJ databases">
        <authorList>
            <consortium name="Genoscope - CEA"/>
            <person name="William W."/>
        </authorList>
    </citation>
    <scope>NUCLEOTIDE SEQUENCE</scope>
</reference>
<evidence type="ECO:0000259" key="3">
    <source>
        <dbReference type="PROSITE" id="PS51468"/>
    </source>
</evidence>
<name>A0A8S1R689_9CILI</name>
<dbReference type="InterPro" id="IPR013694">
    <property type="entry name" value="VIT"/>
</dbReference>
<dbReference type="Pfam" id="PF13768">
    <property type="entry name" value="VWA_3"/>
    <property type="match status" value="1"/>
</dbReference>
<keyword evidence="5" id="KW-1185">Reference proteome</keyword>
<evidence type="ECO:0000313" key="4">
    <source>
        <dbReference type="EMBL" id="CAD8123129.1"/>
    </source>
</evidence>
<dbReference type="PROSITE" id="PS51468">
    <property type="entry name" value="VIT"/>
    <property type="match status" value="1"/>
</dbReference>
<proteinExistence type="predicted"/>
<dbReference type="PANTHER" id="PTHR45737">
    <property type="entry name" value="VON WILLEBRAND FACTOR A DOMAIN-CONTAINING PROTEIN 5A"/>
    <property type="match status" value="1"/>
</dbReference>
<dbReference type="SMART" id="SM00327">
    <property type="entry name" value="VWA"/>
    <property type="match status" value="1"/>
</dbReference>
<protein>
    <recommendedName>
        <fullName evidence="6">VWFA domain-containing protein</fullName>
    </recommendedName>
</protein>
<sequence>MNINLNQIQQKKHNLYNLIVIYNPEISESLHSNLIEYSEGINKTPPLFICYDINNKLPIQLESVNYIVNVQPGIARVEIQQLYRTQHYQVPISLEYMFIIDKQSAVSKIVAELGEEKVQGIVKELEEVKQEYKYKERLKQGEIMILSQQDKQNTDLKKVRIGCLAPRKILKITFEYIQPLKVYLNQFWILEISSIHQLQNQQFNYYSFYKQVQQSIDLKRLEQNYKQNIIVTIHLQNLLTFVKSPTHQIKLENNYQQFFNVNQKKSQVISLDNKYPQNFDPTKNFSLLFQSNDINQPHSFLTHTNNHALQHVKFCATLTLIPKFNQLPPEDAYNSYINDSNVSTQTKMKRENYLFLIDRSGSMEGTRIKKAKQSLFLFIKSLPEDCLFNVISFGSNSKKMFEESQQYNQESQDKAIDDVNKMEANFGGTDIYKALQVGIYNRENRTANLETINAFILTDGDDSPERIIDLVKNENKANYRIYALGIGDGCNQNLLKSITEIGNGKCHFVADNEDINAKVIDLLDDSMTYYLKGFKIDFPKINVSQIIPDPESLTSIKQNEELVIQVLFANPIQKILDFHLSCYDPQENKKISYKYTFNINESQQSEYFHKLAAHKFINYYENSQQLNLKKLNKIKVDQWNFYDQDLINLSIENQILCSKTAFICEICNLKDNFKQQITDKIYFQNQKVESISDQYSKDNDSMDSESSDNSMDQCMQPSDPMQVLSSVMPLCIQEPDIQCCQEENQEISKDQYDQTQKLNSFEQKKYGQTVLINYIDLFKYVQANGSFILDERTNHLIKLFSLENENHLENILWATIVSLFYLELHCQNDKASWQQIYQKGIKFLQKNGQDFIKIKAKYFQKYKNLFQSSN</sequence>
<organism evidence="4 5">
    <name type="scientific">Paramecium sonneborni</name>
    <dbReference type="NCBI Taxonomy" id="65129"/>
    <lineage>
        <taxon>Eukaryota</taxon>
        <taxon>Sar</taxon>
        <taxon>Alveolata</taxon>
        <taxon>Ciliophora</taxon>
        <taxon>Intramacronucleata</taxon>
        <taxon>Oligohymenophorea</taxon>
        <taxon>Peniculida</taxon>
        <taxon>Parameciidae</taxon>
        <taxon>Paramecium</taxon>
    </lineage>
</organism>
<evidence type="ECO:0000256" key="1">
    <source>
        <dbReference type="SAM" id="MobiDB-lite"/>
    </source>
</evidence>
<evidence type="ECO:0000313" key="5">
    <source>
        <dbReference type="Proteomes" id="UP000692954"/>
    </source>
</evidence>
<accession>A0A8S1R689</accession>
<dbReference type="EMBL" id="CAJJDN010000143">
    <property type="protein sequence ID" value="CAD8123129.1"/>
    <property type="molecule type" value="Genomic_DNA"/>
</dbReference>
<feature type="domain" description="VIT" evidence="3">
    <location>
        <begin position="45"/>
        <end position="178"/>
    </location>
</feature>
<comment type="caution">
    <text evidence="4">The sequence shown here is derived from an EMBL/GenBank/DDBJ whole genome shotgun (WGS) entry which is preliminary data.</text>
</comment>
<dbReference type="InterPro" id="IPR002035">
    <property type="entry name" value="VWF_A"/>
</dbReference>
<dbReference type="Proteomes" id="UP000692954">
    <property type="component" value="Unassembled WGS sequence"/>
</dbReference>
<feature type="domain" description="VWFA" evidence="2">
    <location>
        <begin position="352"/>
        <end position="527"/>
    </location>
</feature>
<dbReference type="AlphaFoldDB" id="A0A8S1R689"/>
<feature type="region of interest" description="Disordered" evidence="1">
    <location>
        <begin position="693"/>
        <end position="713"/>
    </location>
</feature>
<dbReference type="OrthoDB" id="312927at2759"/>
<dbReference type="PROSITE" id="PS50234">
    <property type="entry name" value="VWFA"/>
    <property type="match status" value="1"/>
</dbReference>